<dbReference type="InterPro" id="IPR036430">
    <property type="entry name" value="RNase_T2-like_sf"/>
</dbReference>
<keyword evidence="6" id="KW-1185">Reference proteome</keyword>
<dbReference type="CDD" id="cd01061">
    <property type="entry name" value="RNase_T2_euk"/>
    <property type="match status" value="1"/>
</dbReference>
<evidence type="ECO:0000256" key="4">
    <source>
        <dbReference type="RuleBase" id="RU004328"/>
    </source>
</evidence>
<feature type="active site" evidence="3">
    <location>
        <position position="109"/>
    </location>
</feature>
<dbReference type="GO" id="GO:0033897">
    <property type="term" value="F:ribonuclease T2 activity"/>
    <property type="evidence" value="ECO:0007669"/>
    <property type="project" value="InterPro"/>
</dbReference>
<dbReference type="AlphaFoldDB" id="A0A8B8E6V6"/>
<feature type="chain" id="PRO_5044666411" evidence="5">
    <location>
        <begin position="25"/>
        <end position="263"/>
    </location>
</feature>
<keyword evidence="5" id="KW-0732">Signal</keyword>
<gene>
    <name evidence="7 8 9" type="primary">LOC111132029</name>
</gene>
<dbReference type="GO" id="GO:0006401">
    <property type="term" value="P:RNA catabolic process"/>
    <property type="evidence" value="ECO:0007669"/>
    <property type="project" value="UniProtKB-ARBA"/>
</dbReference>
<organism evidence="6 8">
    <name type="scientific">Crassostrea virginica</name>
    <name type="common">Eastern oyster</name>
    <dbReference type="NCBI Taxonomy" id="6565"/>
    <lineage>
        <taxon>Eukaryota</taxon>
        <taxon>Metazoa</taxon>
        <taxon>Spiralia</taxon>
        <taxon>Lophotrochozoa</taxon>
        <taxon>Mollusca</taxon>
        <taxon>Bivalvia</taxon>
        <taxon>Autobranchia</taxon>
        <taxon>Pteriomorphia</taxon>
        <taxon>Ostreida</taxon>
        <taxon>Ostreoidea</taxon>
        <taxon>Ostreidae</taxon>
        <taxon>Crassostrea</taxon>
    </lineage>
</organism>
<feature type="signal peptide" evidence="5">
    <location>
        <begin position="1"/>
        <end position="24"/>
    </location>
</feature>
<evidence type="ECO:0000313" key="9">
    <source>
        <dbReference type="RefSeq" id="XP_022335369.1"/>
    </source>
</evidence>
<dbReference type="PANTHER" id="PTHR11240:SF22">
    <property type="entry name" value="RIBONUCLEASE T2"/>
    <property type="match status" value="1"/>
</dbReference>
<dbReference type="RefSeq" id="XP_022335368.1">
    <property type="nucleotide sequence ID" value="XM_022479660.1"/>
</dbReference>
<sequence>MSIMNMCKHFILISVLFHIRCSSTIKPGDFDYYKLVLQWPGTVCNATAVNCPDQWTIHGLWPASKSTKDPIKCSEVGYNEQEVVTIMDDMKMYWPNLQKNINTIFWKHEWESHGTCSALTIKDYFETTINLAKKHDIKSYLQKKNIVPGKTYKSDDISKAILDSVKFSPALRRNCKQKEKLQEIFICYTKGLALMDCKQADSNVEKDVLYPPIPNQQLAAAFHQGNEHTCDDASSDSNRCVHSRVEYPIVLALVVYCLNKNWK</sequence>
<keyword evidence="2" id="KW-1015">Disulfide bond</keyword>
<evidence type="ECO:0000313" key="7">
    <source>
        <dbReference type="RefSeq" id="XP_022335367.1"/>
    </source>
</evidence>
<dbReference type="GeneID" id="111132029"/>
<evidence type="ECO:0000256" key="2">
    <source>
        <dbReference type="ARBA" id="ARBA00023157"/>
    </source>
</evidence>
<evidence type="ECO:0000313" key="6">
    <source>
        <dbReference type="Proteomes" id="UP000694844"/>
    </source>
</evidence>
<feature type="active site" evidence="3">
    <location>
        <position position="113"/>
    </location>
</feature>
<comment type="similarity">
    <text evidence="1 4">Belongs to the RNase T2 family.</text>
</comment>
<dbReference type="Gene3D" id="3.90.730.10">
    <property type="entry name" value="Ribonuclease T2-like"/>
    <property type="match status" value="1"/>
</dbReference>
<dbReference type="OrthoDB" id="435754at2759"/>
<evidence type="ECO:0000256" key="5">
    <source>
        <dbReference type="SAM" id="SignalP"/>
    </source>
</evidence>
<dbReference type="RefSeq" id="XP_022335369.1">
    <property type="nucleotide sequence ID" value="XM_022479661.1"/>
</dbReference>
<reference evidence="7 8" key="1">
    <citation type="submission" date="2025-04" db="UniProtKB">
        <authorList>
            <consortium name="RefSeq"/>
        </authorList>
    </citation>
    <scope>IDENTIFICATION</scope>
    <source>
        <tissue evidence="7 8">Whole sample</tissue>
    </source>
</reference>
<dbReference type="PROSITE" id="PS00530">
    <property type="entry name" value="RNASE_T2_1"/>
    <property type="match status" value="1"/>
</dbReference>
<feature type="active site" evidence="3">
    <location>
        <position position="58"/>
    </location>
</feature>
<evidence type="ECO:0000256" key="1">
    <source>
        <dbReference type="ARBA" id="ARBA00007469"/>
    </source>
</evidence>
<dbReference type="InterPro" id="IPR033697">
    <property type="entry name" value="Ribonuclease_T2_eukaryotic"/>
</dbReference>
<dbReference type="InterPro" id="IPR018188">
    <property type="entry name" value="RNase_T2_His_AS_1"/>
</dbReference>
<dbReference type="RefSeq" id="XP_022335367.1">
    <property type="nucleotide sequence ID" value="XM_022479659.1"/>
</dbReference>
<proteinExistence type="inferred from homology"/>
<dbReference type="Pfam" id="PF00445">
    <property type="entry name" value="Ribonuclease_T2"/>
    <property type="match status" value="1"/>
</dbReference>
<evidence type="ECO:0000313" key="8">
    <source>
        <dbReference type="RefSeq" id="XP_022335368.1"/>
    </source>
</evidence>
<dbReference type="InterPro" id="IPR001568">
    <property type="entry name" value="RNase_T2-like"/>
</dbReference>
<evidence type="ECO:0000256" key="3">
    <source>
        <dbReference type="PIRSR" id="PIRSR633697-1"/>
    </source>
</evidence>
<dbReference type="KEGG" id="cvn:111132029"/>
<dbReference type="PANTHER" id="PTHR11240">
    <property type="entry name" value="RIBONUCLEASE T2"/>
    <property type="match status" value="1"/>
</dbReference>
<dbReference type="GO" id="GO:0003723">
    <property type="term" value="F:RNA binding"/>
    <property type="evidence" value="ECO:0007669"/>
    <property type="project" value="InterPro"/>
</dbReference>
<protein>
    <submittedName>
        <fullName evidence="7 8">Ribonuclease T2-like</fullName>
    </submittedName>
</protein>
<accession>A0A8B8E6V6</accession>
<dbReference type="SUPFAM" id="SSF55895">
    <property type="entry name" value="Ribonuclease Rh-like"/>
    <property type="match status" value="1"/>
</dbReference>
<dbReference type="Proteomes" id="UP000694844">
    <property type="component" value="Chromosome 5"/>
</dbReference>
<name>A0A8B8E6V6_CRAVI</name>